<dbReference type="GeneID" id="37229637"/>
<sequence length="116" mass="12577">MLIKNPEYCPCSTGYLVDGQRERETQSLFDLQPPARLGEVQQGCSGVTTASEQTRRQGDRSQAAESSPLIPAWVPQPSSWVSPALPKTNFPPNPPTQLTSSDQRPNSSGHTQAPTT</sequence>
<keyword evidence="3" id="KW-1185">Reference proteome</keyword>
<organism evidence="2 3">
    <name type="scientific">Aspergillus ibericus CBS 121593</name>
    <dbReference type="NCBI Taxonomy" id="1448316"/>
    <lineage>
        <taxon>Eukaryota</taxon>
        <taxon>Fungi</taxon>
        <taxon>Dikarya</taxon>
        <taxon>Ascomycota</taxon>
        <taxon>Pezizomycotina</taxon>
        <taxon>Eurotiomycetes</taxon>
        <taxon>Eurotiomycetidae</taxon>
        <taxon>Eurotiales</taxon>
        <taxon>Aspergillaceae</taxon>
        <taxon>Aspergillus</taxon>
        <taxon>Aspergillus subgen. Circumdati</taxon>
    </lineage>
</organism>
<dbReference type="RefSeq" id="XP_025579969.1">
    <property type="nucleotide sequence ID" value="XM_025724772.1"/>
</dbReference>
<protein>
    <submittedName>
        <fullName evidence="2">Uncharacterized protein</fullName>
    </submittedName>
</protein>
<dbReference type="AlphaFoldDB" id="A0A395HCV0"/>
<dbReference type="EMBL" id="KZ824420">
    <property type="protein sequence ID" value="RAL05642.1"/>
    <property type="molecule type" value="Genomic_DNA"/>
</dbReference>
<dbReference type="Proteomes" id="UP000249402">
    <property type="component" value="Unassembled WGS sequence"/>
</dbReference>
<evidence type="ECO:0000313" key="2">
    <source>
        <dbReference type="EMBL" id="RAL05642.1"/>
    </source>
</evidence>
<dbReference type="VEuPathDB" id="FungiDB:BO80DRAFT_76258"/>
<feature type="compositionally biased region" description="Polar residues" evidence="1">
    <location>
        <begin position="42"/>
        <end position="52"/>
    </location>
</feature>
<accession>A0A395HCV0</accession>
<evidence type="ECO:0000256" key="1">
    <source>
        <dbReference type="SAM" id="MobiDB-lite"/>
    </source>
</evidence>
<reference evidence="2 3" key="1">
    <citation type="submission" date="2018-02" db="EMBL/GenBank/DDBJ databases">
        <title>The genomes of Aspergillus section Nigri reveals drivers in fungal speciation.</title>
        <authorList>
            <consortium name="DOE Joint Genome Institute"/>
            <person name="Vesth T.C."/>
            <person name="Nybo J."/>
            <person name="Theobald S."/>
            <person name="Brandl J."/>
            <person name="Frisvad J.C."/>
            <person name="Nielsen K.F."/>
            <person name="Lyhne E.K."/>
            <person name="Kogle M.E."/>
            <person name="Kuo A."/>
            <person name="Riley R."/>
            <person name="Clum A."/>
            <person name="Nolan M."/>
            <person name="Lipzen A."/>
            <person name="Salamov A."/>
            <person name="Henrissat B."/>
            <person name="Wiebenga A."/>
            <person name="De vries R.P."/>
            <person name="Grigoriev I.V."/>
            <person name="Mortensen U.H."/>
            <person name="Andersen M.R."/>
            <person name="Baker S.E."/>
        </authorList>
    </citation>
    <scope>NUCLEOTIDE SEQUENCE [LARGE SCALE GENOMIC DNA]</scope>
    <source>
        <strain evidence="2 3">CBS 121593</strain>
    </source>
</reference>
<evidence type="ECO:0000313" key="3">
    <source>
        <dbReference type="Proteomes" id="UP000249402"/>
    </source>
</evidence>
<feature type="region of interest" description="Disordered" evidence="1">
    <location>
        <begin position="35"/>
        <end position="116"/>
    </location>
</feature>
<gene>
    <name evidence="2" type="ORF">BO80DRAFT_76258</name>
</gene>
<feature type="compositionally biased region" description="Polar residues" evidence="1">
    <location>
        <begin position="96"/>
        <end position="116"/>
    </location>
</feature>
<name>A0A395HCV0_9EURO</name>
<proteinExistence type="predicted"/>